<comment type="caution">
    <text evidence="4">The sequence shown here is derived from an EMBL/GenBank/DDBJ whole genome shotgun (WGS) entry which is preliminary data.</text>
</comment>
<reference evidence="5" key="1">
    <citation type="journal article" date="2019" name="Int. J. Syst. Evol. Microbiol.">
        <title>The Global Catalogue of Microorganisms (GCM) 10K type strain sequencing project: providing services to taxonomists for standard genome sequencing and annotation.</title>
        <authorList>
            <consortium name="The Broad Institute Genomics Platform"/>
            <consortium name="The Broad Institute Genome Sequencing Center for Infectious Disease"/>
            <person name="Wu L."/>
            <person name="Ma J."/>
        </authorList>
    </citation>
    <scope>NUCLEOTIDE SEQUENCE [LARGE SCALE GENOMIC DNA]</scope>
    <source>
        <strain evidence="5">JCM 17224</strain>
    </source>
</reference>
<dbReference type="InterPro" id="IPR036505">
    <property type="entry name" value="Amidase/PGRP_sf"/>
</dbReference>
<dbReference type="SUPFAM" id="SSF55846">
    <property type="entry name" value="N-acetylmuramoyl-L-alanine amidase-like"/>
    <property type="match status" value="1"/>
</dbReference>
<keyword evidence="5" id="KW-1185">Reference proteome</keyword>
<feature type="region of interest" description="Disordered" evidence="1">
    <location>
        <begin position="637"/>
        <end position="660"/>
    </location>
</feature>
<proteinExistence type="predicted"/>
<organism evidence="4 5">
    <name type="scientific">Hymenobacter fastidiosus</name>
    <dbReference type="NCBI Taxonomy" id="486264"/>
    <lineage>
        <taxon>Bacteria</taxon>
        <taxon>Pseudomonadati</taxon>
        <taxon>Bacteroidota</taxon>
        <taxon>Cytophagia</taxon>
        <taxon>Cytophagales</taxon>
        <taxon>Hymenobacteraceae</taxon>
        <taxon>Hymenobacter</taxon>
    </lineage>
</organism>
<name>A0ABP7SDN7_9BACT</name>
<evidence type="ECO:0000259" key="3">
    <source>
        <dbReference type="Pfam" id="PF01510"/>
    </source>
</evidence>
<dbReference type="PANTHER" id="PTHR48104">
    <property type="entry name" value="METACASPASE-4"/>
    <property type="match status" value="1"/>
</dbReference>
<protein>
    <recommendedName>
        <fullName evidence="6">Peptidase C14</fullName>
    </recommendedName>
</protein>
<sequence>MASRFKQLTLAEFVAVLDQFPFTRRVTGVHMHHTWRPNRAQYAGRASIDAMWQYHTQHNGWSDIAQHISIAPDGTIWTGRNWNLAPASSSGHNGNRLAGPFMFEMIGDFDKGRDPFDGAQRRTALHVVAHVQRHFKLATKSLHFHSQLSGKTCPGSSIGYEATVQEVRHIKQNLGSRALLAEPAVSEERVVELLRTLSYISIASRARGLEAEALAEPAEEGMSRQQLLLLTEPVPGKTAARALQSRGPGELTAAQRQLLRAHVVNLDQGRFSTDGTFTTAASDVDALFDKHLEQALRAARKAGRPLQLVLYAHGGLVSEKSGLAGALRAIPWWKANHVYPLYFVWETGLGGTLGALIRGSRARESGRGITDLSDQLIERAVGPLGGQIWKNMKDSAEWASEADGGGRYVARKLQQFCAAHPAEVADGTLRLHAVGHSAGSIFHAHFLPTALQLGVPSFRTLHLLAPAIRVDAFKQHLAGLVGHGVDQLTLFTMRDQLERDDTCSLFYRKSLLYLLYNALESGRETPILGLETCLRADADVSRLLGLSTGHQAAPATEVIWSNTTEASGRSSSTSATHGGFDEDAATMESVLRRVVDQTDIVPFPRTRELVDLWHEPIELPEEVVMLAQLQAEFMAKTTAKPAKKAAPPRPQPASTNGHPRQRALCIGINDYPAAPLQGCVADARAWADALKHRGFATELLLEDEATRQNILDRISSLLTTSRAGDVLVVQFSGHGTQLQDAGRGGDEDDRRDEALCPHDYARGAFVLDDDLRTVFRRVPAGVSVTFFADCCHSGSVARLFGAPPAPVVVDQRARFMNARASDTDFNTLHRAFRASLPANGNHPAPADAGRAAMRVVNFSACLPEEVAYETNGSGAFTTRALRLLEKPSAGLTHRQFQDQLRRAFSRHSPVQHPTLDCAPTAEELPLLQALTATAPRRPRRQASAAAR</sequence>
<accession>A0ABP7SDN7</accession>
<dbReference type="Proteomes" id="UP001500567">
    <property type="component" value="Unassembled WGS sequence"/>
</dbReference>
<feature type="domain" description="Peptidase C14 caspase" evidence="2">
    <location>
        <begin position="660"/>
        <end position="918"/>
    </location>
</feature>
<gene>
    <name evidence="4" type="ORF">GCM10022408_23370</name>
</gene>
<dbReference type="SUPFAM" id="SSF52129">
    <property type="entry name" value="Caspase-like"/>
    <property type="match status" value="1"/>
</dbReference>
<dbReference type="EMBL" id="BAABDJ010000024">
    <property type="protein sequence ID" value="GAA4010440.1"/>
    <property type="molecule type" value="Genomic_DNA"/>
</dbReference>
<dbReference type="Gene3D" id="3.40.50.1460">
    <property type="match status" value="1"/>
</dbReference>
<dbReference type="CDD" id="cd06583">
    <property type="entry name" value="PGRP"/>
    <property type="match status" value="1"/>
</dbReference>
<dbReference type="InterPro" id="IPR050452">
    <property type="entry name" value="Metacaspase"/>
</dbReference>
<dbReference type="InterPro" id="IPR011600">
    <property type="entry name" value="Pept_C14_caspase"/>
</dbReference>
<feature type="compositionally biased region" description="Polar residues" evidence="1">
    <location>
        <begin position="563"/>
        <end position="576"/>
    </location>
</feature>
<dbReference type="Pfam" id="PF00656">
    <property type="entry name" value="Peptidase_C14"/>
    <property type="match status" value="1"/>
</dbReference>
<feature type="region of interest" description="Disordered" evidence="1">
    <location>
        <begin position="563"/>
        <end position="582"/>
    </location>
</feature>
<evidence type="ECO:0000313" key="4">
    <source>
        <dbReference type="EMBL" id="GAA4010440.1"/>
    </source>
</evidence>
<dbReference type="Pfam" id="PF01510">
    <property type="entry name" value="Amidase_2"/>
    <property type="match status" value="1"/>
</dbReference>
<dbReference type="InterPro" id="IPR029030">
    <property type="entry name" value="Caspase-like_dom_sf"/>
</dbReference>
<evidence type="ECO:0008006" key="6">
    <source>
        <dbReference type="Google" id="ProtNLM"/>
    </source>
</evidence>
<evidence type="ECO:0000256" key="1">
    <source>
        <dbReference type="SAM" id="MobiDB-lite"/>
    </source>
</evidence>
<feature type="domain" description="N-acetylmuramoyl-L-alanine amidase" evidence="3">
    <location>
        <begin position="24"/>
        <end position="155"/>
    </location>
</feature>
<dbReference type="PANTHER" id="PTHR48104:SF30">
    <property type="entry name" value="METACASPASE-1"/>
    <property type="match status" value="1"/>
</dbReference>
<evidence type="ECO:0000313" key="5">
    <source>
        <dbReference type="Proteomes" id="UP001500567"/>
    </source>
</evidence>
<dbReference type="RefSeq" id="WP_345073211.1">
    <property type="nucleotide sequence ID" value="NZ_BAABDJ010000024.1"/>
</dbReference>
<evidence type="ECO:0000259" key="2">
    <source>
        <dbReference type="Pfam" id="PF00656"/>
    </source>
</evidence>
<dbReference type="InterPro" id="IPR002502">
    <property type="entry name" value="Amidase_domain"/>
</dbReference>
<dbReference type="Gene3D" id="3.40.80.10">
    <property type="entry name" value="Peptidoglycan recognition protein-like"/>
    <property type="match status" value="1"/>
</dbReference>